<protein>
    <submittedName>
        <fullName evidence="2">GNAT family N-acyltransferase</fullName>
    </submittedName>
</protein>
<name>A0AAE3Y8B5_9FLAO</name>
<dbReference type="Proteomes" id="UP001184861">
    <property type="component" value="Unassembled WGS sequence"/>
</dbReference>
<dbReference type="SUPFAM" id="SSF55729">
    <property type="entry name" value="Acyl-CoA N-acyltransferases (Nat)"/>
    <property type="match status" value="1"/>
</dbReference>
<evidence type="ECO:0000313" key="3">
    <source>
        <dbReference type="Proteomes" id="UP001184861"/>
    </source>
</evidence>
<evidence type="ECO:0000259" key="1">
    <source>
        <dbReference type="PROSITE" id="PS51186"/>
    </source>
</evidence>
<reference evidence="2" key="1">
    <citation type="submission" date="2023-07" db="EMBL/GenBank/DDBJ databases">
        <title>Sorghum-associated microbial communities from plants grown in Nebraska, USA.</title>
        <authorList>
            <person name="Schachtman D."/>
        </authorList>
    </citation>
    <scope>NUCLEOTIDE SEQUENCE</scope>
    <source>
        <strain evidence="2">DS2360</strain>
    </source>
</reference>
<accession>A0AAE3Y8B5</accession>
<comment type="caution">
    <text evidence="2">The sequence shown here is derived from an EMBL/GenBank/DDBJ whole genome shotgun (WGS) entry which is preliminary data.</text>
</comment>
<dbReference type="InterPro" id="IPR016181">
    <property type="entry name" value="Acyl_CoA_acyltransferase"/>
</dbReference>
<dbReference type="Pfam" id="PF13673">
    <property type="entry name" value="Acetyltransf_10"/>
    <property type="match status" value="1"/>
</dbReference>
<dbReference type="Gene3D" id="3.40.630.30">
    <property type="match status" value="1"/>
</dbReference>
<proteinExistence type="predicted"/>
<dbReference type="RefSeq" id="WP_309945256.1">
    <property type="nucleotide sequence ID" value="NZ_JAVDQY010000001.1"/>
</dbReference>
<sequence length="153" mass="17784">MQIIKYTASFRENCIEIFKSNLPKFFAAKELPLFEHFLDHETEENYYIIKTKDLIVGCGGIFLDEKKNEAGLSWGMVHAGYHRQGIGKLLTQFRLDLLKKKYPDKNLKIETSQHTAEFYKKNGFTIMDIVPDGFAEGIDKYTMKIEFKSELSN</sequence>
<organism evidence="2 3">
    <name type="scientific">Chryseobacterium rhizosphaerae</name>
    <dbReference type="NCBI Taxonomy" id="395937"/>
    <lineage>
        <taxon>Bacteria</taxon>
        <taxon>Pseudomonadati</taxon>
        <taxon>Bacteroidota</taxon>
        <taxon>Flavobacteriia</taxon>
        <taxon>Flavobacteriales</taxon>
        <taxon>Weeksellaceae</taxon>
        <taxon>Chryseobacterium group</taxon>
        <taxon>Chryseobacterium</taxon>
    </lineage>
</organism>
<dbReference type="GO" id="GO:0016747">
    <property type="term" value="F:acyltransferase activity, transferring groups other than amino-acyl groups"/>
    <property type="evidence" value="ECO:0007669"/>
    <property type="project" value="InterPro"/>
</dbReference>
<dbReference type="InterPro" id="IPR000182">
    <property type="entry name" value="GNAT_dom"/>
</dbReference>
<dbReference type="CDD" id="cd04301">
    <property type="entry name" value="NAT_SF"/>
    <property type="match status" value="1"/>
</dbReference>
<dbReference type="PROSITE" id="PS51186">
    <property type="entry name" value="GNAT"/>
    <property type="match status" value="1"/>
</dbReference>
<dbReference type="EMBL" id="JAVDQY010000001">
    <property type="protein sequence ID" value="MDR6525757.1"/>
    <property type="molecule type" value="Genomic_DNA"/>
</dbReference>
<gene>
    <name evidence="2" type="ORF">J2787_001127</name>
</gene>
<dbReference type="AlphaFoldDB" id="A0AAE3Y8B5"/>
<feature type="domain" description="N-acetyltransferase" evidence="1">
    <location>
        <begin position="1"/>
        <end position="148"/>
    </location>
</feature>
<evidence type="ECO:0000313" key="2">
    <source>
        <dbReference type="EMBL" id="MDR6525757.1"/>
    </source>
</evidence>